<accession>A0ABQ2QYX7</accession>
<dbReference type="CDD" id="cd01948">
    <property type="entry name" value="EAL"/>
    <property type="match status" value="1"/>
</dbReference>
<feature type="domain" description="GGDEF" evidence="4">
    <location>
        <begin position="501"/>
        <end position="634"/>
    </location>
</feature>
<dbReference type="InterPro" id="IPR013655">
    <property type="entry name" value="PAS_fold_3"/>
</dbReference>
<feature type="transmembrane region" description="Helical" evidence="1">
    <location>
        <begin position="99"/>
        <end position="121"/>
    </location>
</feature>
<dbReference type="Gene3D" id="3.20.20.450">
    <property type="entry name" value="EAL domain"/>
    <property type="match status" value="1"/>
</dbReference>
<comment type="caution">
    <text evidence="5">The sequence shown here is derived from an EMBL/GenBank/DDBJ whole genome shotgun (WGS) entry which is preliminary data.</text>
</comment>
<dbReference type="InterPro" id="IPR000014">
    <property type="entry name" value="PAS"/>
</dbReference>
<dbReference type="PROSITE" id="PS50887">
    <property type="entry name" value="GGDEF"/>
    <property type="match status" value="1"/>
</dbReference>
<feature type="transmembrane region" description="Helical" evidence="1">
    <location>
        <begin position="133"/>
        <end position="153"/>
    </location>
</feature>
<dbReference type="Pfam" id="PF00563">
    <property type="entry name" value="EAL"/>
    <property type="match status" value="1"/>
</dbReference>
<dbReference type="SUPFAM" id="SSF141868">
    <property type="entry name" value="EAL domain-like"/>
    <property type="match status" value="1"/>
</dbReference>
<feature type="transmembrane region" description="Helical" evidence="1">
    <location>
        <begin position="192"/>
        <end position="211"/>
    </location>
</feature>
<dbReference type="PANTHER" id="PTHR44757">
    <property type="entry name" value="DIGUANYLATE CYCLASE DGCP"/>
    <property type="match status" value="1"/>
</dbReference>
<dbReference type="Pfam" id="PF00990">
    <property type="entry name" value="GGDEF"/>
    <property type="match status" value="1"/>
</dbReference>
<dbReference type="InterPro" id="IPR000160">
    <property type="entry name" value="GGDEF_dom"/>
</dbReference>
<keyword evidence="1" id="KW-0472">Membrane</keyword>
<organism evidence="5 6">
    <name type="scientific">Streptosporangium pseudovulgare</name>
    <dbReference type="NCBI Taxonomy" id="35765"/>
    <lineage>
        <taxon>Bacteria</taxon>
        <taxon>Bacillati</taxon>
        <taxon>Actinomycetota</taxon>
        <taxon>Actinomycetes</taxon>
        <taxon>Streptosporangiales</taxon>
        <taxon>Streptosporangiaceae</taxon>
        <taxon>Streptosporangium</taxon>
    </lineage>
</organism>
<feature type="transmembrane region" description="Helical" evidence="1">
    <location>
        <begin position="37"/>
        <end position="59"/>
    </location>
</feature>
<dbReference type="SUPFAM" id="SSF55073">
    <property type="entry name" value="Nucleotide cyclase"/>
    <property type="match status" value="1"/>
</dbReference>
<dbReference type="SMART" id="SM00267">
    <property type="entry name" value="GGDEF"/>
    <property type="match status" value="1"/>
</dbReference>
<feature type="transmembrane region" description="Helical" evidence="1">
    <location>
        <begin position="66"/>
        <end position="87"/>
    </location>
</feature>
<evidence type="ECO:0000256" key="1">
    <source>
        <dbReference type="SAM" id="Phobius"/>
    </source>
</evidence>
<dbReference type="CDD" id="cd00130">
    <property type="entry name" value="PAS"/>
    <property type="match status" value="1"/>
</dbReference>
<feature type="domain" description="EAL" evidence="3">
    <location>
        <begin position="643"/>
        <end position="895"/>
    </location>
</feature>
<protein>
    <recommendedName>
        <fullName evidence="7">GGDEF domain-containing protein</fullName>
    </recommendedName>
</protein>
<dbReference type="SUPFAM" id="SSF55785">
    <property type="entry name" value="PYP-like sensor domain (PAS domain)"/>
    <property type="match status" value="1"/>
</dbReference>
<name>A0ABQ2QYX7_9ACTN</name>
<dbReference type="PANTHER" id="PTHR44757:SF2">
    <property type="entry name" value="BIOFILM ARCHITECTURE MAINTENANCE PROTEIN MBAA"/>
    <property type="match status" value="1"/>
</dbReference>
<dbReference type="PROSITE" id="PS50112">
    <property type="entry name" value="PAS"/>
    <property type="match status" value="1"/>
</dbReference>
<evidence type="ECO:0000259" key="4">
    <source>
        <dbReference type="PROSITE" id="PS50887"/>
    </source>
</evidence>
<evidence type="ECO:0000313" key="5">
    <source>
        <dbReference type="EMBL" id="GGQ02806.1"/>
    </source>
</evidence>
<gene>
    <name evidence="5" type="ORF">GCM10010140_36310</name>
</gene>
<feature type="transmembrane region" description="Helical" evidence="1">
    <location>
        <begin position="223"/>
        <end position="241"/>
    </location>
</feature>
<sequence>MIRWRDPRVPPAAVAGLGAAGLAAALADGASAAVAGAVAGVAAAAVAVVSLIMAVLRIADRREARAWRWLAGGAATWLAGAGVRPIADGTPFAVSFADLMVLAGTAMLAIGTGLCAVRPAYGRASLRDASDAYVSAASIFLVGWVTLLGPAYHDSGGPGVFAVSLASPVLCLAFTCAVGPAVLPARRSAGPVGLAALGLLAALTATETAGALTRMTGDDPSPFGLWLAPVAFLLFAAVPWCRRTARAPDAPDPGDDTGADADADAGVEVGAGAQAASSLIAAVPLILVLVATVALVLRLLGGGVAGPPAVPALVATSVVAVLVVRLFVMLADAGRMRRLMDLGERQLQDLAESTGDVVLLCDHAGVVREIGEGVEVTYGYRPEDMIGGSIFDYIHPEDVPGIQMALRAMSLADEQAEGGGTCMIGCRVRAADGTWRPTESVATRHSRGENLLLVTTRDVSGQEALRNQVAHLTFHDGVTGLPNRAYFEERTREVLARPGVNSVAVVFLDLDGFTAVNDSVGHASGDYLLGQAARRLRAAVRADDTLARWGGDEFAVLLEVAGDAQTAVDLAERLVRAVSAEPFRVADRDIAMTASVGVAFADEEVSSADLIRNADVAMARAKDIGGPRVEVFAAHMHADVVRRLELAADLQRALLEDQFAIEYQPMVDLATSRVTAVEALVRWWRDGAFVPPERFLGPAEDTGLIVPLGEWILRRACREVAAWRASSWDIGLSLNLSARQIMAPRFVETVESALAESGLPPSALTLEVIEEMLVEDAEETLTRLSELRELGVRLAIDDFGTGYASLALLRQLPVDMIKVDPSFVSGLGADETLTLLTRTIVRLGHDLGLIVVAEGIERPEQLDLLREMGCTRGQGFLVARPMDARGIDELMPAGLHSAV</sequence>
<dbReference type="NCBIfam" id="TIGR00229">
    <property type="entry name" value="sensory_box"/>
    <property type="match status" value="1"/>
</dbReference>
<proteinExistence type="predicted"/>
<evidence type="ECO:0008006" key="7">
    <source>
        <dbReference type="Google" id="ProtNLM"/>
    </source>
</evidence>
<dbReference type="PROSITE" id="PS50883">
    <property type="entry name" value="EAL"/>
    <property type="match status" value="1"/>
</dbReference>
<dbReference type="InterPro" id="IPR035965">
    <property type="entry name" value="PAS-like_dom_sf"/>
</dbReference>
<dbReference type="CDD" id="cd01949">
    <property type="entry name" value="GGDEF"/>
    <property type="match status" value="1"/>
</dbReference>
<dbReference type="Gene3D" id="3.30.70.270">
    <property type="match status" value="1"/>
</dbReference>
<feature type="transmembrane region" description="Helical" evidence="1">
    <location>
        <begin position="312"/>
        <end position="331"/>
    </location>
</feature>
<dbReference type="Pfam" id="PF08447">
    <property type="entry name" value="PAS_3"/>
    <property type="match status" value="1"/>
</dbReference>
<keyword evidence="1" id="KW-1133">Transmembrane helix</keyword>
<feature type="transmembrane region" description="Helical" evidence="1">
    <location>
        <begin position="279"/>
        <end position="300"/>
    </location>
</feature>
<dbReference type="SMART" id="SM00091">
    <property type="entry name" value="PAS"/>
    <property type="match status" value="1"/>
</dbReference>
<dbReference type="Gene3D" id="3.30.450.20">
    <property type="entry name" value="PAS domain"/>
    <property type="match status" value="1"/>
</dbReference>
<dbReference type="InterPro" id="IPR029787">
    <property type="entry name" value="Nucleotide_cyclase"/>
</dbReference>
<evidence type="ECO:0000313" key="6">
    <source>
        <dbReference type="Proteomes" id="UP000611554"/>
    </source>
</evidence>
<dbReference type="RefSeq" id="WP_229811379.1">
    <property type="nucleotide sequence ID" value="NZ_BMQJ01000008.1"/>
</dbReference>
<keyword evidence="6" id="KW-1185">Reference proteome</keyword>
<dbReference type="SMART" id="SM00052">
    <property type="entry name" value="EAL"/>
    <property type="match status" value="1"/>
</dbReference>
<dbReference type="EMBL" id="BMQJ01000008">
    <property type="protein sequence ID" value="GGQ02806.1"/>
    <property type="molecule type" value="Genomic_DNA"/>
</dbReference>
<dbReference type="InterPro" id="IPR052155">
    <property type="entry name" value="Biofilm_reg_signaling"/>
</dbReference>
<dbReference type="InterPro" id="IPR043128">
    <property type="entry name" value="Rev_trsase/Diguanyl_cyclase"/>
</dbReference>
<evidence type="ECO:0000259" key="3">
    <source>
        <dbReference type="PROSITE" id="PS50883"/>
    </source>
</evidence>
<dbReference type="Proteomes" id="UP000611554">
    <property type="component" value="Unassembled WGS sequence"/>
</dbReference>
<evidence type="ECO:0000259" key="2">
    <source>
        <dbReference type="PROSITE" id="PS50112"/>
    </source>
</evidence>
<keyword evidence="1" id="KW-0812">Transmembrane</keyword>
<dbReference type="InterPro" id="IPR035919">
    <property type="entry name" value="EAL_sf"/>
</dbReference>
<dbReference type="InterPro" id="IPR001633">
    <property type="entry name" value="EAL_dom"/>
</dbReference>
<dbReference type="NCBIfam" id="TIGR00254">
    <property type="entry name" value="GGDEF"/>
    <property type="match status" value="1"/>
</dbReference>
<feature type="domain" description="PAS" evidence="2">
    <location>
        <begin position="343"/>
        <end position="407"/>
    </location>
</feature>
<feature type="transmembrane region" description="Helical" evidence="1">
    <location>
        <begin position="159"/>
        <end position="183"/>
    </location>
</feature>
<reference evidence="6" key="1">
    <citation type="journal article" date="2019" name="Int. J. Syst. Evol. Microbiol.">
        <title>The Global Catalogue of Microorganisms (GCM) 10K type strain sequencing project: providing services to taxonomists for standard genome sequencing and annotation.</title>
        <authorList>
            <consortium name="The Broad Institute Genomics Platform"/>
            <consortium name="The Broad Institute Genome Sequencing Center for Infectious Disease"/>
            <person name="Wu L."/>
            <person name="Ma J."/>
        </authorList>
    </citation>
    <scope>NUCLEOTIDE SEQUENCE [LARGE SCALE GENOMIC DNA]</scope>
    <source>
        <strain evidence="6">JCM 3115</strain>
    </source>
</reference>